<dbReference type="Proteomes" id="UP001213972">
    <property type="component" value="Chromosome"/>
</dbReference>
<accession>A0AAJ6B6C8</accession>
<sequence length="150" mass="15916">MHRAKAWRDDGGAAAVEFLLVGLILLVPIVYLVIALGQIQSGSFAAETASRQIARGVAAAQNAEHARERVEQTARAVAAEYGIERQELEVDIACRPATALCPSAGATLVVTVRVRVALPLVPDVFGAQQKTRVAVEATSVQKMSRLWSAG</sequence>
<keyword evidence="1" id="KW-0812">Transmembrane</keyword>
<evidence type="ECO:0000256" key="1">
    <source>
        <dbReference type="SAM" id="Phobius"/>
    </source>
</evidence>
<keyword evidence="1" id="KW-0472">Membrane</keyword>
<feature type="transmembrane region" description="Helical" evidence="1">
    <location>
        <begin position="12"/>
        <end position="34"/>
    </location>
</feature>
<organism evidence="2 3">
    <name type="scientific">Candidatus Microbacterium phytovorans</name>
    <dbReference type="NCBI Taxonomy" id="3121374"/>
    <lineage>
        <taxon>Bacteria</taxon>
        <taxon>Bacillati</taxon>
        <taxon>Actinomycetota</taxon>
        <taxon>Actinomycetes</taxon>
        <taxon>Micrococcales</taxon>
        <taxon>Microbacteriaceae</taxon>
        <taxon>Microbacterium</taxon>
    </lineage>
</organism>
<protein>
    <submittedName>
        <fullName evidence="2">TadE family protein</fullName>
    </submittedName>
</protein>
<evidence type="ECO:0000313" key="2">
    <source>
        <dbReference type="EMBL" id="WEK14631.1"/>
    </source>
</evidence>
<dbReference type="AlphaFoldDB" id="A0AAJ6B6C8"/>
<reference evidence="2" key="1">
    <citation type="submission" date="2023-03" db="EMBL/GenBank/DDBJ databases">
        <title>Andean soil-derived lignocellulolytic bacterial consortium as a source of novel taxa and putative plastic-active enzymes.</title>
        <authorList>
            <person name="Diaz-Garcia L."/>
            <person name="Chuvochina M."/>
            <person name="Feuerriegel G."/>
            <person name="Bunk B."/>
            <person name="Sproer C."/>
            <person name="Streit W.R."/>
            <person name="Rodriguez L.M."/>
            <person name="Overmann J."/>
            <person name="Jimenez D.J."/>
        </authorList>
    </citation>
    <scope>NUCLEOTIDE SEQUENCE</scope>
    <source>
        <strain evidence="2">MAG 4610</strain>
    </source>
</reference>
<dbReference type="EMBL" id="CP119321">
    <property type="protein sequence ID" value="WEK14631.1"/>
    <property type="molecule type" value="Genomic_DNA"/>
</dbReference>
<keyword evidence="1" id="KW-1133">Transmembrane helix</keyword>
<evidence type="ECO:0000313" key="3">
    <source>
        <dbReference type="Proteomes" id="UP001213972"/>
    </source>
</evidence>
<name>A0AAJ6B6C8_9MICO</name>
<proteinExistence type="predicted"/>
<gene>
    <name evidence="2" type="ORF">P0Y48_05360</name>
</gene>